<reference evidence="3 4" key="1">
    <citation type="submission" date="2020-01" db="EMBL/GenBank/DDBJ databases">
        <title>Paenibacillus sp. nov., isolated from tomato rhizosphere.</title>
        <authorList>
            <person name="Weon H.-Y."/>
            <person name="Lee S.A."/>
        </authorList>
    </citation>
    <scope>NUCLEOTIDE SEQUENCE [LARGE SCALE GENOMIC DNA]</scope>
    <source>
        <strain evidence="3 4">12200R-189</strain>
    </source>
</reference>
<keyword evidence="4" id="KW-1185">Reference proteome</keyword>
<dbReference type="InterPro" id="IPR023393">
    <property type="entry name" value="START-like_dom_sf"/>
</dbReference>
<dbReference type="RefSeq" id="WP_162359213.1">
    <property type="nucleotide sequence ID" value="NZ_CP048209.1"/>
</dbReference>
<dbReference type="Proteomes" id="UP000476064">
    <property type="component" value="Chromosome"/>
</dbReference>
<dbReference type="InterPro" id="IPR013538">
    <property type="entry name" value="ASHA1/2-like_C"/>
</dbReference>
<feature type="domain" description="Activator of Hsp90 ATPase homologue 1/2-like C-terminal" evidence="2">
    <location>
        <begin position="26"/>
        <end position="133"/>
    </location>
</feature>
<evidence type="ECO:0000256" key="1">
    <source>
        <dbReference type="ARBA" id="ARBA00006817"/>
    </source>
</evidence>
<dbReference type="KEGG" id="plyc:GXP70_24230"/>
<evidence type="ECO:0000259" key="2">
    <source>
        <dbReference type="Pfam" id="PF08327"/>
    </source>
</evidence>
<sequence>MVSKQVGQTVSSGFQVGVRRTLPIALEEAWAFITSSKGIAMWLGDVEAIAVEKGRHYQSKEGISGEITTVNPRENIRLTWKKADWDKPSIVQIRTIPSGAKTTISFHQEKLAHAEIRDEMKAHWETVLDRVKASI</sequence>
<evidence type="ECO:0000313" key="4">
    <source>
        <dbReference type="Proteomes" id="UP000476064"/>
    </source>
</evidence>
<dbReference type="EMBL" id="CP048209">
    <property type="protein sequence ID" value="QHT62782.1"/>
    <property type="molecule type" value="Genomic_DNA"/>
</dbReference>
<dbReference type="Pfam" id="PF08327">
    <property type="entry name" value="AHSA1"/>
    <property type="match status" value="1"/>
</dbReference>
<gene>
    <name evidence="3" type="ORF">GXP70_24230</name>
</gene>
<protein>
    <submittedName>
        <fullName evidence="3">SRPBCC domain-containing protein</fullName>
    </submittedName>
</protein>
<evidence type="ECO:0000313" key="3">
    <source>
        <dbReference type="EMBL" id="QHT62782.1"/>
    </source>
</evidence>
<dbReference type="CDD" id="cd07814">
    <property type="entry name" value="SRPBCC_CalC_Aha1-like"/>
    <property type="match status" value="1"/>
</dbReference>
<dbReference type="AlphaFoldDB" id="A0A6C0G2W5"/>
<proteinExistence type="inferred from homology"/>
<comment type="similarity">
    <text evidence="1">Belongs to the AHA1 family.</text>
</comment>
<dbReference type="Gene3D" id="3.30.530.20">
    <property type="match status" value="1"/>
</dbReference>
<organism evidence="3 4">
    <name type="scientific">Paenibacillus lycopersici</name>
    <dbReference type="NCBI Taxonomy" id="2704462"/>
    <lineage>
        <taxon>Bacteria</taxon>
        <taxon>Bacillati</taxon>
        <taxon>Bacillota</taxon>
        <taxon>Bacilli</taxon>
        <taxon>Bacillales</taxon>
        <taxon>Paenibacillaceae</taxon>
        <taxon>Paenibacillus</taxon>
    </lineage>
</organism>
<dbReference type="SUPFAM" id="SSF55961">
    <property type="entry name" value="Bet v1-like"/>
    <property type="match status" value="1"/>
</dbReference>
<accession>A0A6C0G2W5</accession>
<name>A0A6C0G2W5_9BACL</name>